<keyword evidence="4" id="KW-0547">Nucleotide-binding</keyword>
<keyword evidence="8" id="KW-1208">Phospholipid metabolism</keyword>
<dbReference type="PANTHER" id="PTHR12358:SF54">
    <property type="entry name" value="SPHINGOSINE KINASE RELATED PROTEIN"/>
    <property type="match status" value="1"/>
</dbReference>
<proteinExistence type="inferred from homology"/>
<reference evidence="9 10" key="1">
    <citation type="submission" date="2020-08" db="EMBL/GenBank/DDBJ databases">
        <title>Sequencing the genomes of 1000 actinobacteria strains.</title>
        <authorList>
            <person name="Klenk H.-P."/>
        </authorList>
    </citation>
    <scope>NUCLEOTIDE SEQUENCE [LARGE SCALE GENOMIC DNA]</scope>
    <source>
        <strain evidence="9 10">DSM 19079</strain>
    </source>
</reference>
<evidence type="ECO:0000256" key="1">
    <source>
        <dbReference type="ARBA" id="ARBA00001946"/>
    </source>
</evidence>
<dbReference type="InterPro" id="IPR017438">
    <property type="entry name" value="ATP-NAD_kinase_N"/>
</dbReference>
<dbReference type="InterPro" id="IPR016064">
    <property type="entry name" value="NAD/diacylglycerol_kinase_sf"/>
</dbReference>
<evidence type="ECO:0000256" key="8">
    <source>
        <dbReference type="ARBA" id="ARBA00023264"/>
    </source>
</evidence>
<evidence type="ECO:0000256" key="4">
    <source>
        <dbReference type="ARBA" id="ARBA00022741"/>
    </source>
</evidence>
<dbReference type="Gene3D" id="3.40.50.10330">
    <property type="entry name" value="Probable inorganic polyphosphate/atp-NAD kinase, domain 1"/>
    <property type="match status" value="1"/>
</dbReference>
<dbReference type="InterPro" id="IPR050187">
    <property type="entry name" value="Lipid_Phosphate_FormReg"/>
</dbReference>
<keyword evidence="7" id="KW-0444">Lipid biosynthesis</keyword>
<accession>A0A4Y8WYP1</accession>
<dbReference type="SUPFAM" id="SSF111331">
    <property type="entry name" value="NAD kinase/diacylglycerol kinase-like"/>
    <property type="match status" value="1"/>
</dbReference>
<dbReference type="GO" id="GO:0016301">
    <property type="term" value="F:kinase activity"/>
    <property type="evidence" value="ECO:0007669"/>
    <property type="project" value="UniProtKB-KW"/>
</dbReference>
<dbReference type="PROSITE" id="PS50146">
    <property type="entry name" value="DAGK"/>
    <property type="match status" value="1"/>
</dbReference>
<keyword evidence="10" id="KW-1185">Reference proteome</keyword>
<evidence type="ECO:0000256" key="3">
    <source>
        <dbReference type="ARBA" id="ARBA00022679"/>
    </source>
</evidence>
<evidence type="ECO:0000313" key="9">
    <source>
        <dbReference type="EMBL" id="MBB4883734.1"/>
    </source>
</evidence>
<dbReference type="SMART" id="SM00046">
    <property type="entry name" value="DAGKc"/>
    <property type="match status" value="1"/>
</dbReference>
<dbReference type="GO" id="GO:0005524">
    <property type="term" value="F:ATP binding"/>
    <property type="evidence" value="ECO:0007669"/>
    <property type="project" value="UniProtKB-KW"/>
</dbReference>
<organism evidence="9 10">
    <name type="scientific">Micrococcus flavus</name>
    <dbReference type="NCBI Taxonomy" id="384602"/>
    <lineage>
        <taxon>Bacteria</taxon>
        <taxon>Bacillati</taxon>
        <taxon>Actinomycetota</taxon>
        <taxon>Actinomycetes</taxon>
        <taxon>Micrococcales</taxon>
        <taxon>Micrococcaceae</taxon>
        <taxon>Micrococcus</taxon>
    </lineage>
</organism>
<dbReference type="Pfam" id="PF00781">
    <property type="entry name" value="DAGK_cat"/>
    <property type="match status" value="1"/>
</dbReference>
<keyword evidence="5 9" id="KW-0418">Kinase</keyword>
<dbReference type="InterPro" id="IPR045540">
    <property type="entry name" value="YegS/DAGK_C"/>
</dbReference>
<protein>
    <submittedName>
        <fullName evidence="9">Diacylglycerol kinase family enzyme</fullName>
    </submittedName>
</protein>
<dbReference type="InterPro" id="IPR001206">
    <property type="entry name" value="Diacylglycerol_kinase_cat_dom"/>
</dbReference>
<dbReference type="OrthoDB" id="3171056at2"/>
<evidence type="ECO:0000256" key="7">
    <source>
        <dbReference type="ARBA" id="ARBA00023209"/>
    </source>
</evidence>
<evidence type="ECO:0000313" key="10">
    <source>
        <dbReference type="Proteomes" id="UP000560081"/>
    </source>
</evidence>
<dbReference type="EMBL" id="JACHMC010000001">
    <property type="protein sequence ID" value="MBB4883734.1"/>
    <property type="molecule type" value="Genomic_DNA"/>
</dbReference>
<dbReference type="PANTHER" id="PTHR12358">
    <property type="entry name" value="SPHINGOSINE KINASE"/>
    <property type="match status" value="1"/>
</dbReference>
<keyword evidence="7" id="KW-0443">Lipid metabolism</keyword>
<name>A0A4Y8WYP1_9MICC</name>
<evidence type="ECO:0000256" key="5">
    <source>
        <dbReference type="ARBA" id="ARBA00022777"/>
    </source>
</evidence>
<dbReference type="Pfam" id="PF19279">
    <property type="entry name" value="YegS_C"/>
    <property type="match status" value="1"/>
</dbReference>
<dbReference type="GO" id="GO:0008654">
    <property type="term" value="P:phospholipid biosynthetic process"/>
    <property type="evidence" value="ECO:0007669"/>
    <property type="project" value="UniProtKB-KW"/>
</dbReference>
<dbReference type="RefSeq" id="WP_135030504.1">
    <property type="nucleotide sequence ID" value="NZ_BMLA01000004.1"/>
</dbReference>
<comment type="caution">
    <text evidence="9">The sequence shown here is derived from an EMBL/GenBank/DDBJ whole genome shotgun (WGS) entry which is preliminary data.</text>
</comment>
<evidence type="ECO:0000256" key="6">
    <source>
        <dbReference type="ARBA" id="ARBA00022840"/>
    </source>
</evidence>
<evidence type="ECO:0000256" key="2">
    <source>
        <dbReference type="ARBA" id="ARBA00005983"/>
    </source>
</evidence>
<keyword evidence="6" id="KW-0067">ATP-binding</keyword>
<keyword evidence="3" id="KW-0808">Transferase</keyword>
<dbReference type="Gene3D" id="2.60.200.40">
    <property type="match status" value="1"/>
</dbReference>
<comment type="similarity">
    <text evidence="2">Belongs to the diacylglycerol/lipid kinase family.</text>
</comment>
<sequence length="376" mass="40584">MTPEMLSALVALVLGVVLAVTLGFVVARQGRLRRSLGHARADVQALEARVATLSDRLTAAEGEAHSGHELALIYNPVKSGVDEIRAYVETQARRDGFGDVLVLETEEDDPGVQMARDAVAAGVRRVLVAGGDGTVRTVAEELANTSVALGIIPLGTGNLLARNLSLPINDPEECVRIALHGHQRVIDTVDVRLVHEDGERTRHTFTVMGGAGYDADIMGDTRDDLKDMAGWLAYSEAGLRHLGGERREVSVALDGGPFRTFRMRSVLVANCGMLTAGMELLPEAKLDDGLLDVLILSPRNTLDWARIALKTLTRHRRDLDSLHTKQATRVQVRFAEPTLSQLDGDATGSITALDARVQADSLVVMIKNEERASVQS</sequence>
<keyword evidence="7" id="KW-0594">Phospholipid biosynthesis</keyword>
<gene>
    <name evidence="9" type="ORF">BJ976_002085</name>
</gene>
<comment type="cofactor">
    <cofactor evidence="1">
        <name>Mg(2+)</name>
        <dbReference type="ChEBI" id="CHEBI:18420"/>
    </cofactor>
</comment>
<dbReference type="Proteomes" id="UP000560081">
    <property type="component" value="Unassembled WGS sequence"/>
</dbReference>
<dbReference type="AlphaFoldDB" id="A0A4Y8WYP1"/>